<dbReference type="InterPro" id="IPR001279">
    <property type="entry name" value="Metallo-B-lactamas"/>
</dbReference>
<dbReference type="SUPFAM" id="SSF56281">
    <property type="entry name" value="Metallo-hydrolase/oxidoreductase"/>
    <property type="match status" value="1"/>
</dbReference>
<proteinExistence type="predicted"/>
<dbReference type="Pfam" id="PF12706">
    <property type="entry name" value="Lactamase_B_2"/>
    <property type="match status" value="1"/>
</dbReference>
<evidence type="ECO:0000259" key="1">
    <source>
        <dbReference type="SMART" id="SM00849"/>
    </source>
</evidence>
<evidence type="ECO:0000313" key="3">
    <source>
        <dbReference type="Proteomes" id="UP001055102"/>
    </source>
</evidence>
<accession>A0ABQ4SU83</accession>
<dbReference type="Proteomes" id="UP001055102">
    <property type="component" value="Unassembled WGS sequence"/>
</dbReference>
<organism evidence="2 3">
    <name type="scientific">Methylobacterium jeotgali</name>
    <dbReference type="NCBI Taxonomy" id="381630"/>
    <lineage>
        <taxon>Bacteria</taxon>
        <taxon>Pseudomonadati</taxon>
        <taxon>Pseudomonadota</taxon>
        <taxon>Alphaproteobacteria</taxon>
        <taxon>Hyphomicrobiales</taxon>
        <taxon>Methylobacteriaceae</taxon>
        <taxon>Methylobacterium</taxon>
    </lineage>
</organism>
<protein>
    <submittedName>
        <fullName evidence="2">Phosphoribosyl 1,2-cyclic phosphate phosphodiesterase</fullName>
    </submittedName>
</protein>
<dbReference type="RefSeq" id="WP_238274455.1">
    <property type="nucleotide sequence ID" value="NZ_BPQR01000017.1"/>
</dbReference>
<sequence length="267" mass="28930">MATLSLRILGCGSSGGVPRVGSGWGACDPAEPRNRRRRCSVLVERRGEGGATTLLVDTSPDLREQLLDAGVDRLDAVLFTHAHADHTHGIDDLRPLVIQMRRRIPVYADGLTRSLLEARFGYCFTQAPTSDYPPILEMRDLPEGTSVRLDGEGGRIEALPLPLEHGNEAALGFRFGAVAYVPDVSLIPPASENALHGLDLLVIDALRDIPHPTHYSVSDALALVERVRPARAILTNLHTDLDYRSLARRLPAGVEPAYDGLVAEVAC</sequence>
<evidence type="ECO:0000313" key="2">
    <source>
        <dbReference type="EMBL" id="GJE05791.1"/>
    </source>
</evidence>
<dbReference type="PANTHER" id="PTHR42663:SF6">
    <property type="entry name" value="HYDROLASE C777.06C-RELATED"/>
    <property type="match status" value="1"/>
</dbReference>
<dbReference type="InterPro" id="IPR036866">
    <property type="entry name" value="RibonucZ/Hydroxyglut_hydro"/>
</dbReference>
<dbReference type="PANTHER" id="PTHR42663">
    <property type="entry name" value="HYDROLASE C777.06C-RELATED-RELATED"/>
    <property type="match status" value="1"/>
</dbReference>
<dbReference type="SMART" id="SM00849">
    <property type="entry name" value="Lactamase_B"/>
    <property type="match status" value="1"/>
</dbReference>
<comment type="caution">
    <text evidence="2">The sequence shown here is derived from an EMBL/GenBank/DDBJ whole genome shotgun (WGS) entry which is preliminary data.</text>
</comment>
<dbReference type="EMBL" id="BPQR01000017">
    <property type="protein sequence ID" value="GJE05791.1"/>
    <property type="molecule type" value="Genomic_DNA"/>
</dbReference>
<reference evidence="2" key="2">
    <citation type="submission" date="2021-08" db="EMBL/GenBank/DDBJ databases">
        <authorList>
            <person name="Tani A."/>
            <person name="Ola A."/>
            <person name="Ogura Y."/>
            <person name="Katsura K."/>
            <person name="Hayashi T."/>
        </authorList>
    </citation>
    <scope>NUCLEOTIDE SEQUENCE</scope>
    <source>
        <strain evidence="2">LMG 23639</strain>
    </source>
</reference>
<reference evidence="2" key="1">
    <citation type="journal article" date="2021" name="Front. Microbiol.">
        <title>Comprehensive Comparative Genomics and Phenotyping of Methylobacterium Species.</title>
        <authorList>
            <person name="Alessa O."/>
            <person name="Ogura Y."/>
            <person name="Fujitani Y."/>
            <person name="Takami H."/>
            <person name="Hayashi T."/>
            <person name="Sahin N."/>
            <person name="Tani A."/>
        </authorList>
    </citation>
    <scope>NUCLEOTIDE SEQUENCE</scope>
    <source>
        <strain evidence="2">LMG 23639</strain>
    </source>
</reference>
<keyword evidence="3" id="KW-1185">Reference proteome</keyword>
<feature type="domain" description="Metallo-beta-lactamase" evidence="1">
    <location>
        <begin position="37"/>
        <end position="237"/>
    </location>
</feature>
<name>A0ABQ4SU83_9HYPH</name>
<gene>
    <name evidence="2" type="primary">phnP</name>
    <name evidence="2" type="ORF">AOPFMNJM_1097</name>
</gene>
<dbReference type="CDD" id="cd16279">
    <property type="entry name" value="metallo-hydrolase-like_MBL-fold"/>
    <property type="match status" value="1"/>
</dbReference>
<dbReference type="Gene3D" id="3.60.15.10">
    <property type="entry name" value="Ribonuclease Z/Hydroxyacylglutathione hydrolase-like"/>
    <property type="match status" value="1"/>
</dbReference>